<evidence type="ECO:0000313" key="2">
    <source>
        <dbReference type="EMBL" id="MFH5207585.1"/>
    </source>
</evidence>
<evidence type="ECO:0000259" key="1">
    <source>
        <dbReference type="PROSITE" id="PS51819"/>
    </source>
</evidence>
<dbReference type="Gene3D" id="3.10.180.10">
    <property type="entry name" value="2,3-Dihydroxybiphenyl 1,2-Dioxygenase, domain 1"/>
    <property type="match status" value="1"/>
</dbReference>
<name>A0ABW7JIJ8_9NOCA</name>
<dbReference type="InterPro" id="IPR037523">
    <property type="entry name" value="VOC_core"/>
</dbReference>
<comment type="caution">
    <text evidence="2">The sequence shown here is derived from an EMBL/GenBank/DDBJ whole genome shotgun (WGS) entry which is preliminary data.</text>
</comment>
<dbReference type="PROSITE" id="PS51819">
    <property type="entry name" value="VOC"/>
    <property type="match status" value="1"/>
</dbReference>
<evidence type="ECO:0000313" key="3">
    <source>
        <dbReference type="Proteomes" id="UP001609175"/>
    </source>
</evidence>
<dbReference type="EMBL" id="JBIMSO010000024">
    <property type="protein sequence ID" value="MFH5207585.1"/>
    <property type="molecule type" value="Genomic_DNA"/>
</dbReference>
<dbReference type="RefSeq" id="WP_395112994.1">
    <property type="nucleotide sequence ID" value="NZ_JBIMSO010000024.1"/>
</dbReference>
<sequence length="123" mass="13406">MATLKPSSIILGSTQPARLREWYLRVLAPEIAADMPASTHGGEGPIHLDGFILVIEGREDIDTVNPQPGRTIVNFHVADFDAAEKQLQAAGVEWLTPVADRPSGRFGTFADPDGNRLQTIQFK</sequence>
<dbReference type="SUPFAM" id="SSF54593">
    <property type="entry name" value="Glyoxalase/Bleomycin resistance protein/Dihydroxybiphenyl dioxygenase"/>
    <property type="match status" value="1"/>
</dbReference>
<dbReference type="InterPro" id="IPR029068">
    <property type="entry name" value="Glyas_Bleomycin-R_OHBP_Dase"/>
</dbReference>
<dbReference type="Proteomes" id="UP001609175">
    <property type="component" value="Unassembled WGS sequence"/>
</dbReference>
<accession>A0ABW7JIJ8</accession>
<dbReference type="Pfam" id="PF18029">
    <property type="entry name" value="Glyoxalase_6"/>
    <property type="match status" value="1"/>
</dbReference>
<proteinExistence type="predicted"/>
<organism evidence="2 3">
    <name type="scientific">Antrihabitans spumae</name>
    <dbReference type="NCBI Taxonomy" id="3373370"/>
    <lineage>
        <taxon>Bacteria</taxon>
        <taxon>Bacillati</taxon>
        <taxon>Actinomycetota</taxon>
        <taxon>Actinomycetes</taxon>
        <taxon>Mycobacteriales</taxon>
        <taxon>Nocardiaceae</taxon>
        <taxon>Antrihabitans</taxon>
    </lineage>
</organism>
<gene>
    <name evidence="2" type="ORF">ACHIPZ_05055</name>
</gene>
<reference evidence="2 3" key="1">
    <citation type="submission" date="2024-10" db="EMBL/GenBank/DDBJ databases">
        <authorList>
            <person name="Riesco R."/>
        </authorList>
    </citation>
    <scope>NUCLEOTIDE SEQUENCE [LARGE SCALE GENOMIC DNA]</scope>
    <source>
        <strain evidence="2 3">NCIMB 15449</strain>
    </source>
</reference>
<feature type="domain" description="VOC" evidence="1">
    <location>
        <begin position="5"/>
        <end position="122"/>
    </location>
</feature>
<protein>
    <submittedName>
        <fullName evidence="2">VOC family protein</fullName>
    </submittedName>
</protein>
<dbReference type="InterPro" id="IPR041581">
    <property type="entry name" value="Glyoxalase_6"/>
</dbReference>